<proteinExistence type="predicted"/>
<accession>A0AAN7PSW2</accession>
<evidence type="ECO:0008006" key="4">
    <source>
        <dbReference type="Google" id="ProtNLM"/>
    </source>
</evidence>
<reference evidence="2 3" key="1">
    <citation type="journal article" date="2023" name="Hortic Res">
        <title>Pangenome of water caltrop reveals structural variations and asymmetric subgenome divergence after allopolyploidization.</title>
        <authorList>
            <person name="Zhang X."/>
            <person name="Chen Y."/>
            <person name="Wang L."/>
            <person name="Yuan Y."/>
            <person name="Fang M."/>
            <person name="Shi L."/>
            <person name="Lu R."/>
            <person name="Comes H.P."/>
            <person name="Ma Y."/>
            <person name="Chen Y."/>
            <person name="Huang G."/>
            <person name="Zhou Y."/>
            <person name="Zheng Z."/>
            <person name="Qiu Y."/>
        </authorList>
    </citation>
    <scope>NUCLEOTIDE SEQUENCE [LARGE SCALE GENOMIC DNA]</scope>
    <source>
        <tissue evidence="2">Roots</tissue>
    </source>
</reference>
<name>A0AAN7PSW2_9MYRT</name>
<dbReference type="PANTHER" id="PTHR27006:SF634">
    <property type="entry name" value="RECEPTOR-LIKE SERINE_THREONINE-PROTEIN KINASE"/>
    <property type="match status" value="1"/>
</dbReference>
<dbReference type="AlphaFoldDB" id="A0AAN7PSW2"/>
<sequence>MCVIGRRRSKKPGNPRPGQYSTSRGNHVSPWTCRRFWMGLAWELWKEGKGVNLLDEAIISADSINSTTQEVMKCMQIGLLCIQDHAVDRPNMPTVVMMLSGETDLPHPKAPSFTDFHVTWDQEYYSQQGSNPSINMVTCSVTQGR</sequence>
<protein>
    <recommendedName>
        <fullName evidence="4">S-locus receptor kinase C-terminal domain-containing protein</fullName>
    </recommendedName>
</protein>
<evidence type="ECO:0000256" key="1">
    <source>
        <dbReference type="SAM" id="MobiDB-lite"/>
    </source>
</evidence>
<keyword evidence="3" id="KW-1185">Reference proteome</keyword>
<organism evidence="2 3">
    <name type="scientific">Trapa incisa</name>
    <dbReference type="NCBI Taxonomy" id="236973"/>
    <lineage>
        <taxon>Eukaryota</taxon>
        <taxon>Viridiplantae</taxon>
        <taxon>Streptophyta</taxon>
        <taxon>Embryophyta</taxon>
        <taxon>Tracheophyta</taxon>
        <taxon>Spermatophyta</taxon>
        <taxon>Magnoliopsida</taxon>
        <taxon>eudicotyledons</taxon>
        <taxon>Gunneridae</taxon>
        <taxon>Pentapetalae</taxon>
        <taxon>rosids</taxon>
        <taxon>malvids</taxon>
        <taxon>Myrtales</taxon>
        <taxon>Lythraceae</taxon>
        <taxon>Trapa</taxon>
    </lineage>
</organism>
<evidence type="ECO:0000313" key="3">
    <source>
        <dbReference type="Proteomes" id="UP001345219"/>
    </source>
</evidence>
<feature type="compositionally biased region" description="Basic residues" evidence="1">
    <location>
        <begin position="1"/>
        <end position="13"/>
    </location>
</feature>
<feature type="region of interest" description="Disordered" evidence="1">
    <location>
        <begin position="1"/>
        <end position="26"/>
    </location>
</feature>
<comment type="caution">
    <text evidence="2">The sequence shown here is derived from an EMBL/GenBank/DDBJ whole genome shotgun (WGS) entry which is preliminary data.</text>
</comment>
<gene>
    <name evidence="2" type="ORF">SAY87_022042</name>
</gene>
<dbReference type="Proteomes" id="UP001345219">
    <property type="component" value="Chromosome 16"/>
</dbReference>
<dbReference type="EMBL" id="JAXIOK010000016">
    <property type="protein sequence ID" value="KAK4753244.1"/>
    <property type="molecule type" value="Genomic_DNA"/>
</dbReference>
<evidence type="ECO:0000313" key="2">
    <source>
        <dbReference type="EMBL" id="KAK4753244.1"/>
    </source>
</evidence>
<dbReference type="PANTHER" id="PTHR27006">
    <property type="entry name" value="PROMASTIGOTE SURFACE ANTIGEN PROTEIN PSA"/>
    <property type="match status" value="1"/>
</dbReference>